<dbReference type="Proteomes" id="UP000785679">
    <property type="component" value="Unassembled WGS sequence"/>
</dbReference>
<protein>
    <submittedName>
        <fullName evidence="1">Uncharacterized protein</fullName>
    </submittedName>
</protein>
<proteinExistence type="predicted"/>
<evidence type="ECO:0000313" key="1">
    <source>
        <dbReference type="EMBL" id="TNV76334.1"/>
    </source>
</evidence>
<dbReference type="EMBL" id="RRYP01013780">
    <property type="protein sequence ID" value="TNV76334.1"/>
    <property type="molecule type" value="Genomic_DNA"/>
</dbReference>
<evidence type="ECO:0000313" key="2">
    <source>
        <dbReference type="Proteomes" id="UP000785679"/>
    </source>
</evidence>
<organism evidence="1 2">
    <name type="scientific">Halteria grandinella</name>
    <dbReference type="NCBI Taxonomy" id="5974"/>
    <lineage>
        <taxon>Eukaryota</taxon>
        <taxon>Sar</taxon>
        <taxon>Alveolata</taxon>
        <taxon>Ciliophora</taxon>
        <taxon>Intramacronucleata</taxon>
        <taxon>Spirotrichea</taxon>
        <taxon>Stichotrichia</taxon>
        <taxon>Sporadotrichida</taxon>
        <taxon>Halteriidae</taxon>
        <taxon>Halteria</taxon>
    </lineage>
</organism>
<reference evidence="1" key="1">
    <citation type="submission" date="2019-06" db="EMBL/GenBank/DDBJ databases">
        <authorList>
            <person name="Zheng W."/>
        </authorList>
    </citation>
    <scope>NUCLEOTIDE SEQUENCE</scope>
    <source>
        <strain evidence="1">QDHG01</strain>
    </source>
</reference>
<comment type="caution">
    <text evidence="1">The sequence shown here is derived from an EMBL/GenBank/DDBJ whole genome shotgun (WGS) entry which is preliminary data.</text>
</comment>
<sequence>MKYQGIYSTFYNGAIKELIEFHWLIWPQFWSMNSILLVHPATYQTSLTKKLKRVQTQVLSGMRFLGTSSRPTLHNGPTLARCRQTTTLHSMRSQMQAASQ</sequence>
<accession>A0A8J8NKE3</accession>
<dbReference type="AlphaFoldDB" id="A0A8J8NKE3"/>
<keyword evidence="2" id="KW-1185">Reference proteome</keyword>
<name>A0A8J8NKE3_HALGN</name>
<gene>
    <name evidence="1" type="ORF">FGO68_gene7851</name>
</gene>